<protein>
    <submittedName>
        <fullName evidence="2">TonB-dependent receptor</fullName>
    </submittedName>
</protein>
<dbReference type="EMBL" id="JAHSPG010000001">
    <property type="protein sequence ID" value="MBV4355639.1"/>
    <property type="molecule type" value="Genomic_DNA"/>
</dbReference>
<dbReference type="InterPro" id="IPR012910">
    <property type="entry name" value="Plug_dom"/>
</dbReference>
<keyword evidence="2" id="KW-0675">Receptor</keyword>
<organism evidence="2 3">
    <name type="scientific">Pinibacter aurantiacus</name>
    <dbReference type="NCBI Taxonomy" id="2851599"/>
    <lineage>
        <taxon>Bacteria</taxon>
        <taxon>Pseudomonadati</taxon>
        <taxon>Bacteroidota</taxon>
        <taxon>Chitinophagia</taxon>
        <taxon>Chitinophagales</taxon>
        <taxon>Chitinophagaceae</taxon>
        <taxon>Pinibacter</taxon>
    </lineage>
</organism>
<comment type="caution">
    <text evidence="2">The sequence shown here is derived from an EMBL/GenBank/DDBJ whole genome shotgun (WGS) entry which is preliminary data.</text>
</comment>
<dbReference type="NCBIfam" id="TIGR04057">
    <property type="entry name" value="SusC_RagA_signa"/>
    <property type="match status" value="1"/>
</dbReference>
<dbReference type="Pfam" id="PF07715">
    <property type="entry name" value="Plug"/>
    <property type="match status" value="1"/>
</dbReference>
<dbReference type="InterPro" id="IPR023997">
    <property type="entry name" value="TonB-dep_OMP_SusC/RagA_CS"/>
</dbReference>
<dbReference type="Proteomes" id="UP000812270">
    <property type="component" value="Unassembled WGS sequence"/>
</dbReference>
<dbReference type="PROSITE" id="PS00018">
    <property type="entry name" value="EF_HAND_1"/>
    <property type="match status" value="1"/>
</dbReference>
<gene>
    <name evidence="2" type="ORF">KTO63_00675</name>
</gene>
<dbReference type="InterPro" id="IPR023996">
    <property type="entry name" value="TonB-dep_OMP_SusC/RagA"/>
</dbReference>
<reference evidence="2" key="1">
    <citation type="submission" date="2021-06" db="EMBL/GenBank/DDBJ databases">
        <authorList>
            <person name="Huq M.A."/>
        </authorList>
    </citation>
    <scope>NUCLEOTIDE SEQUENCE</scope>
    <source>
        <strain evidence="2">MAH-26</strain>
    </source>
</reference>
<sequence length="1092" mass="122307">MRLFSNSDSVSLSARKHGLFALNKLLLFFLFSITGSIAFSQDNNKITVTGRVTDSTGALIERANIIAVGKKGVGTTTDVNGRFVLDVDPGTQISISYIGYQTKTVTATATSKTFNVVLAHAINKAEDEVIITAYGRKQRKEAVVGSVTAVAPGDLKIPASNLTTALAGQVAGVIAYSKTGQPGMDNASFFVRGVTTFGYKQDPLILIDNVELTASDLARLQVDDIASFSILKDASATALYGARGANGVILVSTKEGKEGKSKINFRFENSFSQSAKNLQISDPVTYMNMYNEAAGYTVYDPNKIANTKATMDKAPGSNEFVYPAVNWMDMLFKKTTSNQRANMSVSGGGGVAKYYIAGSYNVDHGILKQDIRNNNNNNVNFKNYQLRANVNVNLTKTTEMIVRMSGNFNEYNGPLSADNNFSTSLYSEALHSSAVDFPAYFEPDSANMNAQHILFGNVANTNGDASVYTNPYASLLRGHKNFSESRMSAQLELNQNLRFITDGLTFRALFNTNRYSYFQSAMAYAPYYYQVKTYDRVTNDYTLYWINHSPGDAREYLIYYPDQQLTNINAFYYFQGTLDYNKRLGDHNVSGSLVGTAQQTLYYNKKDEWGNYIDPSVNPGRALEEALPFRNLGLAGRATYSYKNKYFAEFNFGYNGSERFDENHRFGFFPTIGASWIVSKEKFWEPLENVIDRFKVRASYGYAGNDAISPRRFFYKSDVNLNGGNGASFGTNNSESKNGVSVKAYPNPEITWETSQMLNLGVEMTLFKNINVVAEFFKKHTYNILQQRITQSTMGLEAAMSSNVGSLNSKGVDLSLDYKKNFNKDLWASVRANFTYSTNLYEHYEDPQWEEPWRVISGNQPSGKARVYLAERLFVDDAEAKNSPIQSFGDGRVMPKGGDIKYRDMNGDGVIDYKDMVFAGYPYVPEIVYGFGFSTGYKGFDLSAFFQGQSHNSFFIDPVKVSPFIPSREYNIAGPTQLLQQFSDNHWSESNQNQYAMFPRFHTTASDNANNEQGSTWWMRDGRFLRLKSLEVGYTLPRDITKRMHLANCRIYFNGMNLFTWSPFKIWDPELQGNGFAYPIQKVMNIGLNVNL</sequence>
<evidence type="ECO:0000259" key="1">
    <source>
        <dbReference type="Pfam" id="PF07715"/>
    </source>
</evidence>
<evidence type="ECO:0000313" key="3">
    <source>
        <dbReference type="Proteomes" id="UP000812270"/>
    </source>
</evidence>
<dbReference type="FunFam" id="2.170.130.10:FF:000003">
    <property type="entry name" value="SusC/RagA family TonB-linked outer membrane protein"/>
    <property type="match status" value="1"/>
</dbReference>
<evidence type="ECO:0000313" key="2">
    <source>
        <dbReference type="EMBL" id="MBV4355639.1"/>
    </source>
</evidence>
<dbReference type="AlphaFoldDB" id="A0A9E2W2C4"/>
<dbReference type="NCBIfam" id="TIGR04056">
    <property type="entry name" value="OMP_RagA_SusC"/>
    <property type="match status" value="1"/>
</dbReference>
<keyword evidence="3" id="KW-1185">Reference proteome</keyword>
<dbReference type="Pfam" id="PF13715">
    <property type="entry name" value="CarbopepD_reg_2"/>
    <property type="match status" value="1"/>
</dbReference>
<name>A0A9E2W2C4_9BACT</name>
<accession>A0A9E2W2C4</accession>
<dbReference type="RefSeq" id="WP_217789191.1">
    <property type="nucleotide sequence ID" value="NZ_JAHSPG010000001.1"/>
</dbReference>
<dbReference type="InterPro" id="IPR018247">
    <property type="entry name" value="EF_Hand_1_Ca_BS"/>
</dbReference>
<feature type="domain" description="TonB-dependent receptor plug" evidence="1">
    <location>
        <begin position="141"/>
        <end position="248"/>
    </location>
</feature>
<proteinExistence type="predicted"/>